<reference evidence="2" key="1">
    <citation type="submission" date="2023-07" db="EMBL/GenBank/DDBJ databases">
        <authorList>
            <consortium name="CYATHOMIX"/>
        </authorList>
    </citation>
    <scope>NUCLEOTIDE SEQUENCE</scope>
    <source>
        <strain evidence="2">N/A</strain>
    </source>
</reference>
<organism evidence="2 3">
    <name type="scientific">Cylicocyclus nassatus</name>
    <name type="common">Nematode worm</name>
    <dbReference type="NCBI Taxonomy" id="53992"/>
    <lineage>
        <taxon>Eukaryota</taxon>
        <taxon>Metazoa</taxon>
        <taxon>Ecdysozoa</taxon>
        <taxon>Nematoda</taxon>
        <taxon>Chromadorea</taxon>
        <taxon>Rhabditida</taxon>
        <taxon>Rhabditina</taxon>
        <taxon>Rhabditomorpha</taxon>
        <taxon>Strongyloidea</taxon>
        <taxon>Strongylidae</taxon>
        <taxon>Cylicocyclus</taxon>
    </lineage>
</organism>
<name>A0AA36GR98_CYLNA</name>
<evidence type="ECO:0008006" key="4">
    <source>
        <dbReference type="Google" id="ProtNLM"/>
    </source>
</evidence>
<evidence type="ECO:0000313" key="3">
    <source>
        <dbReference type="Proteomes" id="UP001176961"/>
    </source>
</evidence>
<dbReference type="AlphaFoldDB" id="A0AA36GR98"/>
<protein>
    <recommendedName>
        <fullName evidence="4">Secreted protein</fullName>
    </recommendedName>
</protein>
<dbReference type="EMBL" id="CATQJL010000223">
    <property type="protein sequence ID" value="CAJ0596723.1"/>
    <property type="molecule type" value="Genomic_DNA"/>
</dbReference>
<accession>A0AA36GR98</accession>
<proteinExistence type="predicted"/>
<gene>
    <name evidence="2" type="ORF">CYNAS_LOCUS8706</name>
</gene>
<sequence length="75" mass="8304">MLLWKFLVLIVLPAAANGCVNASNPKFFRKKPAKLDEKPTDTSKTRMLSTSALRTMISWKVFVLVVLVATTNAIP</sequence>
<evidence type="ECO:0000313" key="2">
    <source>
        <dbReference type="EMBL" id="CAJ0596723.1"/>
    </source>
</evidence>
<dbReference type="Proteomes" id="UP001176961">
    <property type="component" value="Unassembled WGS sequence"/>
</dbReference>
<comment type="caution">
    <text evidence="2">The sequence shown here is derived from an EMBL/GenBank/DDBJ whole genome shotgun (WGS) entry which is preliminary data.</text>
</comment>
<evidence type="ECO:0000256" key="1">
    <source>
        <dbReference type="SAM" id="SignalP"/>
    </source>
</evidence>
<feature type="signal peptide" evidence="1">
    <location>
        <begin position="1"/>
        <end position="18"/>
    </location>
</feature>
<keyword evidence="3" id="KW-1185">Reference proteome</keyword>
<keyword evidence="1" id="KW-0732">Signal</keyword>
<feature type="chain" id="PRO_5041430963" description="Secreted protein" evidence="1">
    <location>
        <begin position="19"/>
        <end position="75"/>
    </location>
</feature>